<feature type="compositionally biased region" description="Basic and acidic residues" evidence="2">
    <location>
        <begin position="852"/>
        <end position="866"/>
    </location>
</feature>
<feature type="compositionally biased region" description="Acidic residues" evidence="2">
    <location>
        <begin position="281"/>
        <end position="294"/>
    </location>
</feature>
<feature type="compositionally biased region" description="Low complexity" evidence="2">
    <location>
        <begin position="553"/>
        <end position="563"/>
    </location>
</feature>
<feature type="compositionally biased region" description="Gly residues" evidence="2">
    <location>
        <begin position="254"/>
        <end position="266"/>
    </location>
</feature>
<keyword evidence="5" id="KW-1185">Reference proteome</keyword>
<feature type="compositionally biased region" description="Low complexity" evidence="2">
    <location>
        <begin position="925"/>
        <end position="934"/>
    </location>
</feature>
<feature type="region of interest" description="Disordered" evidence="2">
    <location>
        <begin position="217"/>
        <end position="266"/>
    </location>
</feature>
<feature type="region of interest" description="Disordered" evidence="2">
    <location>
        <begin position="281"/>
        <end position="934"/>
    </location>
</feature>
<dbReference type="AlphaFoldDB" id="D7FUZ5"/>
<feature type="compositionally biased region" description="Pro residues" evidence="2">
    <location>
        <begin position="434"/>
        <end position="443"/>
    </location>
</feature>
<dbReference type="OrthoDB" id="191008at2759"/>
<keyword evidence="1" id="KW-0378">Hydrolase</keyword>
<evidence type="ECO:0000259" key="3">
    <source>
        <dbReference type="PROSITE" id="PS51194"/>
    </source>
</evidence>
<dbReference type="InterPro" id="IPR027417">
    <property type="entry name" value="P-loop_NTPase"/>
</dbReference>
<dbReference type="Proteomes" id="UP000002630">
    <property type="component" value="Linkage Group LG02"/>
</dbReference>
<dbReference type="CDD" id="cd18793">
    <property type="entry name" value="SF2_C_SNF"/>
    <property type="match status" value="1"/>
</dbReference>
<dbReference type="EMBL" id="FN649727">
    <property type="protein sequence ID" value="CBJ31801.1"/>
    <property type="molecule type" value="Genomic_DNA"/>
</dbReference>
<evidence type="ECO:0000313" key="4">
    <source>
        <dbReference type="EMBL" id="CBJ31801.1"/>
    </source>
</evidence>
<dbReference type="GO" id="GO:0015616">
    <property type="term" value="F:DNA translocase activity"/>
    <property type="evidence" value="ECO:0007669"/>
    <property type="project" value="TreeGrafter"/>
</dbReference>
<reference evidence="4 5" key="1">
    <citation type="journal article" date="2010" name="Nature">
        <title>The Ectocarpus genome and the independent evolution of multicellularity in brown algae.</title>
        <authorList>
            <person name="Cock J.M."/>
            <person name="Sterck L."/>
            <person name="Rouze P."/>
            <person name="Scornet D."/>
            <person name="Allen A.E."/>
            <person name="Amoutzias G."/>
            <person name="Anthouard V."/>
            <person name="Artiguenave F."/>
            <person name="Aury J.M."/>
            <person name="Badger J.H."/>
            <person name="Beszteri B."/>
            <person name="Billiau K."/>
            <person name="Bonnet E."/>
            <person name="Bothwell J.H."/>
            <person name="Bowler C."/>
            <person name="Boyen C."/>
            <person name="Brownlee C."/>
            <person name="Carrano C.J."/>
            <person name="Charrier B."/>
            <person name="Cho G.Y."/>
            <person name="Coelho S.M."/>
            <person name="Collen J."/>
            <person name="Corre E."/>
            <person name="Da Silva C."/>
            <person name="Delage L."/>
            <person name="Delaroque N."/>
            <person name="Dittami S.M."/>
            <person name="Doulbeau S."/>
            <person name="Elias M."/>
            <person name="Farnham G."/>
            <person name="Gachon C.M."/>
            <person name="Gschloessl B."/>
            <person name="Heesch S."/>
            <person name="Jabbari K."/>
            <person name="Jubin C."/>
            <person name="Kawai H."/>
            <person name="Kimura K."/>
            <person name="Kloareg B."/>
            <person name="Kupper F.C."/>
            <person name="Lang D."/>
            <person name="Le Bail A."/>
            <person name="Leblanc C."/>
            <person name="Lerouge P."/>
            <person name="Lohr M."/>
            <person name="Lopez P.J."/>
            <person name="Martens C."/>
            <person name="Maumus F."/>
            <person name="Michel G."/>
            <person name="Miranda-Saavedra D."/>
            <person name="Morales J."/>
            <person name="Moreau H."/>
            <person name="Motomura T."/>
            <person name="Nagasato C."/>
            <person name="Napoli C.A."/>
            <person name="Nelson D.R."/>
            <person name="Nyvall-Collen P."/>
            <person name="Peters A.F."/>
            <person name="Pommier C."/>
            <person name="Potin P."/>
            <person name="Poulain J."/>
            <person name="Quesneville H."/>
            <person name="Read B."/>
            <person name="Rensing S.A."/>
            <person name="Ritter A."/>
            <person name="Rousvoal S."/>
            <person name="Samanta M."/>
            <person name="Samson G."/>
            <person name="Schroeder D.C."/>
            <person name="Segurens B."/>
            <person name="Strittmatter M."/>
            <person name="Tonon T."/>
            <person name="Tregear J.W."/>
            <person name="Valentin K."/>
            <person name="von Dassow P."/>
            <person name="Yamagishi T."/>
            <person name="Van de Peer Y."/>
            <person name="Wincker P."/>
        </authorList>
    </citation>
    <scope>NUCLEOTIDE SEQUENCE [LARGE SCALE GENOMIC DNA]</scope>
    <source>
        <strain evidence="5">Ec32 / CCAP1310/4</strain>
    </source>
</reference>
<accession>D7FUZ5</accession>
<feature type="compositionally biased region" description="Polar residues" evidence="2">
    <location>
        <begin position="499"/>
        <end position="509"/>
    </location>
</feature>
<feature type="compositionally biased region" description="Gly residues" evidence="2">
    <location>
        <begin position="223"/>
        <end position="232"/>
    </location>
</feature>
<feature type="compositionally biased region" description="Gly residues" evidence="2">
    <location>
        <begin position="564"/>
        <end position="574"/>
    </location>
</feature>
<dbReference type="EMBL" id="FN648467">
    <property type="protein sequence ID" value="CBJ31801.1"/>
    <property type="molecule type" value="Genomic_DNA"/>
</dbReference>
<dbReference type="InParanoid" id="D7FUZ5"/>
<feature type="compositionally biased region" description="Low complexity" evidence="2">
    <location>
        <begin position="706"/>
        <end position="746"/>
    </location>
</feature>
<feature type="domain" description="Helicase C-terminal" evidence="3">
    <location>
        <begin position="1"/>
        <end position="138"/>
    </location>
</feature>
<gene>
    <name evidence="4" type="ORF">Esi_0282_0036</name>
</gene>
<dbReference type="InterPro" id="IPR050496">
    <property type="entry name" value="SNF2_RAD54_helicase_repair"/>
</dbReference>
<dbReference type="eggNOG" id="KOG0387">
    <property type="taxonomic scope" value="Eukaryota"/>
</dbReference>
<dbReference type="InterPro" id="IPR049730">
    <property type="entry name" value="SNF2/RAD54-like_C"/>
</dbReference>
<dbReference type="GO" id="GO:0016787">
    <property type="term" value="F:hydrolase activity"/>
    <property type="evidence" value="ECO:0007669"/>
    <property type="project" value="UniProtKB-KW"/>
</dbReference>
<dbReference type="Pfam" id="PF00271">
    <property type="entry name" value="Helicase_C"/>
    <property type="match status" value="1"/>
</dbReference>
<name>D7FUZ5_ECTSI</name>
<feature type="compositionally biased region" description="Acidic residues" evidence="2">
    <location>
        <begin position="475"/>
        <end position="486"/>
    </location>
</feature>
<feature type="compositionally biased region" description="Acidic residues" evidence="2">
    <location>
        <begin position="240"/>
        <end position="253"/>
    </location>
</feature>
<dbReference type="InterPro" id="IPR001650">
    <property type="entry name" value="Helicase_C-like"/>
</dbReference>
<dbReference type="PANTHER" id="PTHR45629">
    <property type="entry name" value="SNF2/RAD54 FAMILY MEMBER"/>
    <property type="match status" value="1"/>
</dbReference>
<feature type="compositionally biased region" description="Basic residues" evidence="2">
    <location>
        <begin position="303"/>
        <end position="318"/>
    </location>
</feature>
<evidence type="ECO:0000256" key="1">
    <source>
        <dbReference type="ARBA" id="ARBA00022801"/>
    </source>
</evidence>
<feature type="compositionally biased region" description="Acidic residues" evidence="2">
    <location>
        <begin position="376"/>
        <end position="385"/>
    </location>
</feature>
<feature type="compositionally biased region" description="Basic and acidic residues" evidence="2">
    <location>
        <begin position="583"/>
        <end position="593"/>
    </location>
</feature>
<dbReference type="SMART" id="SM00490">
    <property type="entry name" value="HELICc"/>
    <property type="match status" value="1"/>
</dbReference>
<evidence type="ECO:0000313" key="5">
    <source>
        <dbReference type="Proteomes" id="UP000002630"/>
    </source>
</evidence>
<dbReference type="PROSITE" id="PS51194">
    <property type="entry name" value="HELICASE_CTER"/>
    <property type="match status" value="1"/>
</dbReference>
<feature type="compositionally biased region" description="Low complexity" evidence="2">
    <location>
        <begin position="323"/>
        <end position="336"/>
    </location>
</feature>
<dbReference type="SUPFAM" id="SSF52540">
    <property type="entry name" value="P-loop containing nucleoside triphosphate hydrolases"/>
    <property type="match status" value="1"/>
</dbReference>
<dbReference type="Gene3D" id="3.40.50.300">
    <property type="entry name" value="P-loop containing nucleotide triphosphate hydrolases"/>
    <property type="match status" value="1"/>
</dbReference>
<feature type="compositionally biased region" description="Basic and acidic residues" evidence="2">
    <location>
        <begin position="539"/>
        <end position="549"/>
    </location>
</feature>
<dbReference type="PANTHER" id="PTHR45629:SF7">
    <property type="entry name" value="DNA EXCISION REPAIR PROTEIN ERCC-6-RELATED"/>
    <property type="match status" value="1"/>
</dbReference>
<sequence length="1032" mass="105649">MLDILERCINEDRGKGGAGLRVCRIDGGHSDLERQHTIARFNANNKISVCLVSTGAGGTGITLTGADRVILSDPSWNPADDMQAVDRAYRIGQKRDVIVYRMIAAGTVEEKMYEKQIFKDGLRRTVMGGTVKRKKNVRYFSRSELKQLFTLYPAGACRVLDQLNQMHGPLSGRLEAAESRAQRDISLDGHLDFVCGLRGAYGASAHGDGLPKIVQQPAAEGDSGIGGGGEGGWHTRNQIDEEEDESDVEDSDGAGDGARGMRGGGMHGLLEEDLIALELDLDDGDDEDDDDDDGGATMAPRPAGRKGKGPSRLLRRHQPSGTESSSSSDDVVEGGSRPVLDLSVAGADRSTAIALSGDSDSECEFGGVSKGHDVVELMDDDDDDGGGGRADGEVSVGLPRTPVAINDSGGACSSGSVEASREGLGTPESWSVSTPPPGSPPPIGGGSAHNDSPMSTGGGGCESSGSNSRPLWEWNDQEEMGYEEEKETVGGIEEPGDSASASSPFTSGRSIVGDFSGGTSPAFSAKKEEEGEASAAVRAGRERARRWANDELGVSPVASSSPSGRGGGGGGGSTVGDTAEEGETLRRASDASKKVSAARKRAREFAVEELGAEMEGDGRHGLSSSYSSGDDDDTERCNPRDVQVEEEQQHGGYRSSDDSMDGGVEAVALYDGGGSDEGDGVDRSSTGGNAEDGCGAEEEETVRDGSFSSAIVMVDSSSSPARAAAPGEPTATADDSPGTTTTTSGRRWNDGNAAAPYCSSFPPLVGGEEGNEAVGDQSLPNDHLLLATPTPNNGDGDDGGPTPALDATGRGGYGGAWPQSVRSSVSSRSSYATAGSSHPQDVDGVAAVAAESRGDESLGGHERGDGDVGSSSRPKACFASPSSGGGGAERSPDGGAACDKGQRSGSKGLQEAPVEFSPVPPAPTSAPSSPAAAAADGAHFAPPAAAAAAAVCAAHKAVAESAGFTCRRCSCAAGAEAAEQAKGLLFEAWSNEREGDMYAAMGVCLEAIKLCDEDMELHKTISRIGSRMGCLS</sequence>
<dbReference type="STRING" id="2880.D7FUZ5"/>
<protein>
    <recommendedName>
        <fullName evidence="3">Helicase C-terminal domain-containing protein</fullName>
    </recommendedName>
</protein>
<organism evidence="4 5">
    <name type="scientific">Ectocarpus siliculosus</name>
    <name type="common">Brown alga</name>
    <name type="synonym">Conferva siliculosa</name>
    <dbReference type="NCBI Taxonomy" id="2880"/>
    <lineage>
        <taxon>Eukaryota</taxon>
        <taxon>Sar</taxon>
        <taxon>Stramenopiles</taxon>
        <taxon>Ochrophyta</taxon>
        <taxon>PX clade</taxon>
        <taxon>Phaeophyceae</taxon>
        <taxon>Ectocarpales</taxon>
        <taxon>Ectocarpaceae</taxon>
        <taxon>Ectocarpus</taxon>
    </lineage>
</organism>
<proteinExistence type="predicted"/>
<evidence type="ECO:0000256" key="2">
    <source>
        <dbReference type="SAM" id="MobiDB-lite"/>
    </source>
</evidence>
<feature type="compositionally biased region" description="Low complexity" evidence="2">
    <location>
        <begin position="820"/>
        <end position="830"/>
    </location>
</feature>
<feature type="compositionally biased region" description="Basic and acidic residues" evidence="2">
    <location>
        <begin position="635"/>
        <end position="649"/>
    </location>
</feature>